<proteinExistence type="predicted"/>
<feature type="transmembrane region" description="Helical" evidence="1">
    <location>
        <begin position="267"/>
        <end position="287"/>
    </location>
</feature>
<feature type="transmembrane region" description="Helical" evidence="1">
    <location>
        <begin position="141"/>
        <end position="170"/>
    </location>
</feature>
<dbReference type="EMBL" id="BARV01006994">
    <property type="protein sequence ID" value="GAI18158.1"/>
    <property type="molecule type" value="Genomic_DNA"/>
</dbReference>
<feature type="transmembrane region" description="Helical" evidence="1">
    <location>
        <begin position="76"/>
        <end position="94"/>
    </location>
</feature>
<evidence type="ECO:0000313" key="2">
    <source>
        <dbReference type="EMBL" id="GAI18158.1"/>
    </source>
</evidence>
<gene>
    <name evidence="2" type="ORF">S06H3_14308</name>
</gene>
<keyword evidence="1" id="KW-1133">Transmembrane helix</keyword>
<keyword evidence="1" id="KW-0812">Transmembrane</keyword>
<protein>
    <submittedName>
        <fullName evidence="2">Uncharacterized protein</fullName>
    </submittedName>
</protein>
<dbReference type="Gene3D" id="2.20.28.160">
    <property type="match status" value="1"/>
</dbReference>
<comment type="caution">
    <text evidence="2">The sequence shown here is derived from an EMBL/GenBank/DDBJ whole genome shotgun (WGS) entry which is preliminary data.</text>
</comment>
<accession>X1LGD2</accession>
<organism evidence="2">
    <name type="scientific">marine sediment metagenome</name>
    <dbReference type="NCBI Taxonomy" id="412755"/>
    <lineage>
        <taxon>unclassified sequences</taxon>
        <taxon>metagenomes</taxon>
        <taxon>ecological metagenomes</taxon>
    </lineage>
</organism>
<keyword evidence="1" id="KW-0472">Membrane</keyword>
<feature type="transmembrane region" description="Helical" evidence="1">
    <location>
        <begin position="190"/>
        <end position="215"/>
    </location>
</feature>
<dbReference type="AlphaFoldDB" id="X1LGD2"/>
<reference evidence="2" key="1">
    <citation type="journal article" date="2014" name="Front. Microbiol.">
        <title>High frequency of phylogenetically diverse reductive dehalogenase-homologous genes in deep subseafloor sedimentary metagenomes.</title>
        <authorList>
            <person name="Kawai M."/>
            <person name="Futagami T."/>
            <person name="Toyoda A."/>
            <person name="Takaki Y."/>
            <person name="Nishi S."/>
            <person name="Hori S."/>
            <person name="Arai W."/>
            <person name="Tsubouchi T."/>
            <person name="Morono Y."/>
            <person name="Uchiyama I."/>
            <person name="Ito T."/>
            <person name="Fujiyama A."/>
            <person name="Inagaki F."/>
            <person name="Takami H."/>
        </authorList>
    </citation>
    <scope>NUCLEOTIDE SEQUENCE</scope>
    <source>
        <strain evidence="2">Expedition CK06-06</strain>
    </source>
</reference>
<evidence type="ECO:0000256" key="1">
    <source>
        <dbReference type="SAM" id="Phobius"/>
    </source>
</evidence>
<feature type="transmembrane region" description="Helical" evidence="1">
    <location>
        <begin position="101"/>
        <end position="121"/>
    </location>
</feature>
<feature type="transmembrane region" description="Helical" evidence="1">
    <location>
        <begin position="227"/>
        <end position="247"/>
    </location>
</feature>
<sequence>MTIQFYCPNCDSLIAFDDKHAGKRARCTTCGQIFIIPSKDDEKPKKVKHKVEKAEPDPGFYRAVFVDAWKLFVSRANATGLVFVAAAVCFKFFLSPAMCCGYIAFFVVWGWLLGFYLNIIHETAFGIDKLPEIYLGTSITFLWYIIKPFLIFFCTMAAVQLPFIIALLLLADKGIIYENLWQTHTGLHLLLQMLFILGLFLFPMAILTTAIAQAFTMLRPDYILLPIFRAPVPYIITVALLVAACALEMQTAQYDYSGLATTAGRLALNLAVQIIAIIAMRSIGLFYRHYTCHLRW</sequence>
<name>X1LGD2_9ZZZZ</name>
<dbReference type="CDD" id="cd20335">
    <property type="entry name" value="BRcat_RBR"/>
    <property type="match status" value="1"/>
</dbReference>